<keyword evidence="2" id="KW-1185">Reference proteome</keyword>
<dbReference type="RefSeq" id="WP_382348898.1">
    <property type="nucleotide sequence ID" value="NZ_JBHSMC010000003.1"/>
</dbReference>
<gene>
    <name evidence="1" type="ORF">ACFPM4_05795</name>
</gene>
<reference evidence="2" key="1">
    <citation type="journal article" date="2019" name="Int. J. Syst. Evol. Microbiol.">
        <title>The Global Catalogue of Microorganisms (GCM) 10K type strain sequencing project: providing services to taxonomists for standard genome sequencing and annotation.</title>
        <authorList>
            <consortium name="The Broad Institute Genomics Platform"/>
            <consortium name="The Broad Institute Genome Sequencing Center for Infectious Disease"/>
            <person name="Wu L."/>
            <person name="Ma J."/>
        </authorList>
    </citation>
    <scope>NUCLEOTIDE SEQUENCE [LARGE SCALE GENOMIC DNA]</scope>
    <source>
        <strain evidence="2">CGMCC 1.12237</strain>
    </source>
</reference>
<evidence type="ECO:0000313" key="1">
    <source>
        <dbReference type="EMBL" id="MFC5464271.1"/>
    </source>
</evidence>
<sequence>MANEVRPPSALVPVEGRYRKAAEPFVGALELAFMSPEIIYNNEKYRLITIYSGRSGKIAAQHFHHFHVVDHTGKVVEQEHIAQHCMNVYQMLYAHMISEKDLEYSISIDIEENEKRIESLKELKDIIVTSYDKNNRKPLKLFKDFDEAIAYLESVKMAEMQMHESASNLQKYDFTNAAILDEATFEEMRDLIIQFRKASRQKAIALMQHQGSLRMTVSLLKFDEMKQYLSDYQKHTAQALINYLNGEIEYQQIVYHAHDHLLVTTKGYIKKLEKIPDDFMRIAADQFLEKKWLVTKKRPAWFGAKK</sequence>
<protein>
    <submittedName>
        <fullName evidence="1">Uncharacterized protein</fullName>
    </submittedName>
</protein>
<accession>A0ABW0LHK6</accession>
<name>A0ABW0LHK6_9BACI</name>
<organism evidence="1 2">
    <name type="scientific">Lederbergia graminis</name>
    <dbReference type="NCBI Taxonomy" id="735518"/>
    <lineage>
        <taxon>Bacteria</taxon>
        <taxon>Bacillati</taxon>
        <taxon>Bacillota</taxon>
        <taxon>Bacilli</taxon>
        <taxon>Bacillales</taxon>
        <taxon>Bacillaceae</taxon>
        <taxon>Lederbergia</taxon>
    </lineage>
</organism>
<evidence type="ECO:0000313" key="2">
    <source>
        <dbReference type="Proteomes" id="UP001596147"/>
    </source>
</evidence>
<proteinExistence type="predicted"/>
<dbReference type="EMBL" id="JBHSMC010000003">
    <property type="protein sequence ID" value="MFC5464271.1"/>
    <property type="molecule type" value="Genomic_DNA"/>
</dbReference>
<comment type="caution">
    <text evidence="1">The sequence shown here is derived from an EMBL/GenBank/DDBJ whole genome shotgun (WGS) entry which is preliminary data.</text>
</comment>
<dbReference type="Proteomes" id="UP001596147">
    <property type="component" value="Unassembled WGS sequence"/>
</dbReference>